<dbReference type="EMBL" id="JAFBMS010000020">
    <property type="protein sequence ID" value="KAG9344416.1"/>
    <property type="molecule type" value="Genomic_DNA"/>
</dbReference>
<reference evidence="1" key="1">
    <citation type="thesis" date="2021" institute="BYU ScholarsArchive" country="Provo, UT, USA">
        <title>Applications of and Algorithms for Genome Assembly and Genomic Analyses with an Emphasis on Marine Teleosts.</title>
        <authorList>
            <person name="Pickett B.D."/>
        </authorList>
    </citation>
    <scope>NUCLEOTIDE SEQUENCE</scope>
    <source>
        <strain evidence="1">HI-2016</strain>
    </source>
</reference>
<protein>
    <recommendedName>
        <fullName evidence="3">Reverse transcriptase zinc-binding domain-containing protein</fullName>
    </recommendedName>
</protein>
<name>A0A8T2NY18_9TELE</name>
<gene>
    <name evidence="1" type="ORF">JZ751_011086</name>
</gene>
<dbReference type="PANTHER" id="PTHR33116:SF86">
    <property type="entry name" value="REVERSE TRANSCRIPTASE DOMAIN-CONTAINING PROTEIN"/>
    <property type="match status" value="1"/>
</dbReference>
<dbReference type="AlphaFoldDB" id="A0A8T2NY18"/>
<keyword evidence="2" id="KW-1185">Reference proteome</keyword>
<organism evidence="1 2">
    <name type="scientific">Albula glossodonta</name>
    <name type="common">roundjaw bonefish</name>
    <dbReference type="NCBI Taxonomy" id="121402"/>
    <lineage>
        <taxon>Eukaryota</taxon>
        <taxon>Metazoa</taxon>
        <taxon>Chordata</taxon>
        <taxon>Craniata</taxon>
        <taxon>Vertebrata</taxon>
        <taxon>Euteleostomi</taxon>
        <taxon>Actinopterygii</taxon>
        <taxon>Neopterygii</taxon>
        <taxon>Teleostei</taxon>
        <taxon>Albuliformes</taxon>
        <taxon>Albulidae</taxon>
        <taxon>Albula</taxon>
    </lineage>
</organism>
<evidence type="ECO:0008006" key="3">
    <source>
        <dbReference type="Google" id="ProtNLM"/>
    </source>
</evidence>
<evidence type="ECO:0000313" key="1">
    <source>
        <dbReference type="EMBL" id="KAG9344416.1"/>
    </source>
</evidence>
<accession>A0A8T2NY18</accession>
<dbReference type="Proteomes" id="UP000824540">
    <property type="component" value="Unassembled WGS sequence"/>
</dbReference>
<evidence type="ECO:0000313" key="2">
    <source>
        <dbReference type="Proteomes" id="UP000824540"/>
    </source>
</evidence>
<dbReference type="PANTHER" id="PTHR33116">
    <property type="entry name" value="REVERSE TRANSCRIPTASE ZINC-BINDING DOMAIN-CONTAINING PROTEIN-RELATED-RELATED"/>
    <property type="match status" value="1"/>
</dbReference>
<sequence>MIYFEGKALDNIKLLGLTFQSDGGGRKSWDQVLCRVQGKLGSWSARPLTITGKILVLKAIVLPALLYVGRVFPPDRASGKTITRMAFQFVWGSTFEKLSRATLLKDEDKGGRGVPDMVNIILAQGLATLVQNTRKGDKAVCAFARHYATPFLRTMGLSVLDHRMPYSWDPPYVYRALRAFALGTGLPGAGLTSRHLALTENCPHGCTDSEHVHHVFWDCSVARRVWGLVVSSVSLNRLLPRSSLTSDSVLYGPPGGCKTIELQRQWRIINTIKQVLWETRNIKVYQQQNVDLVTLRRRIQNLLQDGVVVDFRKNERLAKEKWGVDHWKELSI</sequence>
<dbReference type="OrthoDB" id="416119at2759"/>
<comment type="caution">
    <text evidence="1">The sequence shown here is derived from an EMBL/GenBank/DDBJ whole genome shotgun (WGS) entry which is preliminary data.</text>
</comment>
<proteinExistence type="predicted"/>